<evidence type="ECO:0000313" key="2">
    <source>
        <dbReference type="Proteomes" id="UP000195569"/>
    </source>
</evidence>
<reference evidence="1" key="1">
    <citation type="submission" date="2016-12" db="EMBL/GenBank/DDBJ databases">
        <authorList>
            <person name="Moulin L."/>
        </authorList>
    </citation>
    <scope>NUCLEOTIDE SEQUENCE [LARGE SCALE GENOMIC DNA]</scope>
    <source>
        <strain evidence="1">STM 7183</strain>
    </source>
</reference>
<gene>
    <name evidence="1" type="ORF">BN2476_1280005</name>
</gene>
<keyword evidence="2" id="KW-1185">Reference proteome</keyword>
<evidence type="ECO:0008006" key="3">
    <source>
        <dbReference type="Google" id="ProtNLM"/>
    </source>
</evidence>
<evidence type="ECO:0000313" key="1">
    <source>
        <dbReference type="EMBL" id="SIT51656.1"/>
    </source>
</evidence>
<dbReference type="AlphaFoldDB" id="A0A1N7SVZ9"/>
<accession>A0A1N7SVZ9</accession>
<dbReference type="EMBL" id="CYGY02000128">
    <property type="protein sequence ID" value="SIT51656.1"/>
    <property type="molecule type" value="Genomic_DNA"/>
</dbReference>
<sequence>MIVEIQQYLDEHTGKIPPSARQAKLAQRKKTRGLRERIDAVLRQRDQAVSMLNEANLKILELTDRVAELEAKLPVGNVLPLRQR</sequence>
<comment type="caution">
    <text evidence="1">The sequence shown here is derived from an EMBL/GenBank/DDBJ whole genome shotgun (WGS) entry which is preliminary data.</text>
</comment>
<proteinExistence type="predicted"/>
<dbReference type="Proteomes" id="UP000195569">
    <property type="component" value="Unassembled WGS sequence"/>
</dbReference>
<organism evidence="1 2">
    <name type="scientific">Paraburkholderia piptadeniae</name>
    <dbReference type="NCBI Taxonomy" id="1701573"/>
    <lineage>
        <taxon>Bacteria</taxon>
        <taxon>Pseudomonadati</taxon>
        <taxon>Pseudomonadota</taxon>
        <taxon>Betaproteobacteria</taxon>
        <taxon>Burkholderiales</taxon>
        <taxon>Burkholderiaceae</taxon>
        <taxon>Paraburkholderia</taxon>
    </lineage>
</organism>
<name>A0A1N7SVZ9_9BURK</name>
<protein>
    <recommendedName>
        <fullName evidence="3">Transposase</fullName>
    </recommendedName>
</protein>